<proteinExistence type="inferred from homology"/>
<dbReference type="OrthoDB" id="2121326at2759"/>
<dbReference type="AlphaFoldDB" id="A0A3Q2Y6G0"/>
<sequence length="110" mass="12161">MVVVSIESTEEFDGYLKNSGDKLIVVDFTAVWCGPCKTMAPIFEELSNNAAYADVIFLKVDVDKCEEVSTKSGVQCMPTFHFYRNGSRVDYFSGANQATLKKKLAELTSA</sequence>
<dbReference type="PROSITE" id="PS00194">
    <property type="entry name" value="THIOREDOXIN_1"/>
    <property type="match status" value="1"/>
</dbReference>
<dbReference type="GeneID" id="109508446"/>
<dbReference type="PROSITE" id="PS51352">
    <property type="entry name" value="THIOREDOXIN_2"/>
    <property type="match status" value="1"/>
</dbReference>
<feature type="domain" description="Thioredoxin" evidence="7">
    <location>
        <begin position="1"/>
        <end position="109"/>
    </location>
</feature>
<keyword evidence="2 6" id="KW-1015">Disulfide bond</keyword>
<dbReference type="InterPro" id="IPR017937">
    <property type="entry name" value="Thioredoxin_CS"/>
</dbReference>
<dbReference type="PIRSF" id="PIRSF000077">
    <property type="entry name" value="Thioredoxin"/>
    <property type="match status" value="1"/>
</dbReference>
<feature type="site" description="Deprotonates C-terminal active site Cys" evidence="5">
    <location>
        <position position="27"/>
    </location>
</feature>
<dbReference type="PRINTS" id="PR00421">
    <property type="entry name" value="THIOREDOXIN"/>
</dbReference>
<accession>A0A3Q2Y6G0</accession>
<evidence type="ECO:0000256" key="6">
    <source>
        <dbReference type="PIRSR" id="PIRSR000077-4"/>
    </source>
</evidence>
<keyword evidence="9" id="KW-1185">Reference proteome</keyword>
<reference evidence="8" key="2">
    <citation type="submission" date="2025-09" db="UniProtKB">
        <authorList>
            <consortium name="Ensembl"/>
        </authorList>
    </citation>
    <scope>IDENTIFICATION</scope>
</reference>
<protein>
    <recommendedName>
        <fullName evidence="4">Thioredoxin</fullName>
    </recommendedName>
</protein>
<comment type="similarity">
    <text evidence="4">Belongs to the thioredoxin family.</text>
</comment>
<dbReference type="KEGG" id="hcq:109508446"/>
<keyword evidence="3 6" id="KW-0676">Redox-active center</keyword>
<organism evidence="8 9">
    <name type="scientific">Hippocampus comes</name>
    <name type="common">Tiger tail seahorse</name>
    <dbReference type="NCBI Taxonomy" id="109280"/>
    <lineage>
        <taxon>Eukaryota</taxon>
        <taxon>Metazoa</taxon>
        <taxon>Chordata</taxon>
        <taxon>Craniata</taxon>
        <taxon>Vertebrata</taxon>
        <taxon>Euteleostomi</taxon>
        <taxon>Actinopterygii</taxon>
        <taxon>Neopterygii</taxon>
        <taxon>Teleostei</taxon>
        <taxon>Neoteleostei</taxon>
        <taxon>Acanthomorphata</taxon>
        <taxon>Syngnathiaria</taxon>
        <taxon>Syngnathiformes</taxon>
        <taxon>Syngnathoidei</taxon>
        <taxon>Syngnathidae</taxon>
        <taxon>Hippocampus</taxon>
    </lineage>
</organism>
<dbReference type="OMA" id="HIHYVTD"/>
<feature type="disulfide bond" description="Redox-active" evidence="6">
    <location>
        <begin position="33"/>
        <end position="36"/>
    </location>
</feature>
<feature type="site" description="Contributes to redox potential value" evidence="5">
    <location>
        <position position="34"/>
    </location>
</feature>
<dbReference type="Proteomes" id="UP000264820">
    <property type="component" value="Unplaced"/>
</dbReference>
<feature type="active site" description="Nucleophile" evidence="5">
    <location>
        <position position="33"/>
    </location>
</feature>
<evidence type="ECO:0000256" key="3">
    <source>
        <dbReference type="ARBA" id="ARBA00023284"/>
    </source>
</evidence>
<reference evidence="8" key="1">
    <citation type="submission" date="2025-08" db="UniProtKB">
        <authorList>
            <consortium name="Ensembl"/>
        </authorList>
    </citation>
    <scope>IDENTIFICATION</scope>
</reference>
<dbReference type="FunFam" id="3.40.30.10:FF:000245">
    <property type="entry name" value="Thioredoxin"/>
    <property type="match status" value="1"/>
</dbReference>
<dbReference type="InterPro" id="IPR013766">
    <property type="entry name" value="Thioredoxin_domain"/>
</dbReference>
<dbReference type="Gene3D" id="3.40.30.10">
    <property type="entry name" value="Glutaredoxin"/>
    <property type="match status" value="1"/>
</dbReference>
<dbReference type="InterPro" id="IPR005746">
    <property type="entry name" value="Thioredoxin"/>
</dbReference>
<evidence type="ECO:0000256" key="5">
    <source>
        <dbReference type="PIRSR" id="PIRSR000077-1"/>
    </source>
</evidence>
<feature type="site" description="Contributes to redox potential value" evidence="5">
    <location>
        <position position="35"/>
    </location>
</feature>
<evidence type="ECO:0000313" key="9">
    <source>
        <dbReference type="Proteomes" id="UP000264820"/>
    </source>
</evidence>
<evidence type="ECO:0000313" key="8">
    <source>
        <dbReference type="Ensembl" id="ENSHCOP00000008616.1"/>
    </source>
</evidence>
<evidence type="ECO:0000259" key="7">
    <source>
        <dbReference type="PROSITE" id="PS51352"/>
    </source>
</evidence>
<dbReference type="GO" id="GO:0015035">
    <property type="term" value="F:protein-disulfide reductase activity"/>
    <property type="evidence" value="ECO:0007669"/>
    <property type="project" value="InterPro"/>
</dbReference>
<dbReference type="Ensembl" id="ENSHCOT00000014866.1">
    <property type="protein sequence ID" value="ENSHCOP00000008616.1"/>
    <property type="gene ID" value="ENSHCOG00000010900.1"/>
</dbReference>
<dbReference type="PANTHER" id="PTHR46115">
    <property type="entry name" value="THIOREDOXIN-LIKE PROTEIN 1"/>
    <property type="match status" value="1"/>
</dbReference>
<name>A0A3Q2Y6G0_HIPCM</name>
<feature type="active site" description="Nucleophile" evidence="5">
    <location>
        <position position="36"/>
    </location>
</feature>
<dbReference type="CDD" id="cd02947">
    <property type="entry name" value="TRX_family"/>
    <property type="match status" value="1"/>
</dbReference>
<dbReference type="CTD" id="436734"/>
<dbReference type="RefSeq" id="XP_019713989.1">
    <property type="nucleotide sequence ID" value="XM_019858430.1"/>
</dbReference>
<dbReference type="InterPro" id="IPR036249">
    <property type="entry name" value="Thioredoxin-like_sf"/>
</dbReference>
<evidence type="ECO:0000256" key="1">
    <source>
        <dbReference type="ARBA" id="ARBA00022799"/>
    </source>
</evidence>
<dbReference type="STRING" id="109280.ENSHCOP00000008616"/>
<keyword evidence="1" id="KW-0702">S-nitrosylation</keyword>
<dbReference type="GeneTree" id="ENSGT00940000156170"/>
<dbReference type="SUPFAM" id="SSF52833">
    <property type="entry name" value="Thioredoxin-like"/>
    <property type="match status" value="1"/>
</dbReference>
<dbReference type="Pfam" id="PF00085">
    <property type="entry name" value="Thioredoxin"/>
    <property type="match status" value="1"/>
</dbReference>
<evidence type="ECO:0000256" key="4">
    <source>
        <dbReference type="PIRNR" id="PIRNR000077"/>
    </source>
</evidence>
<evidence type="ECO:0000256" key="2">
    <source>
        <dbReference type="ARBA" id="ARBA00023157"/>
    </source>
</evidence>